<accession>B2VE78</accession>
<dbReference type="Gene3D" id="3.30.70.270">
    <property type="match status" value="1"/>
</dbReference>
<feature type="transmembrane region" description="Helical" evidence="5">
    <location>
        <begin position="12"/>
        <end position="34"/>
    </location>
</feature>
<dbReference type="PANTHER" id="PTHR45138">
    <property type="entry name" value="REGULATORY COMPONENTS OF SENSORY TRANSDUCTION SYSTEM"/>
    <property type="match status" value="1"/>
</dbReference>
<dbReference type="Pfam" id="PF00990">
    <property type="entry name" value="GGDEF"/>
    <property type="match status" value="1"/>
</dbReference>
<dbReference type="PROSITE" id="PS50887">
    <property type="entry name" value="GGDEF"/>
    <property type="match status" value="1"/>
</dbReference>
<dbReference type="NCBIfam" id="TIGR00254">
    <property type="entry name" value="GGDEF"/>
    <property type="match status" value="1"/>
</dbReference>
<dbReference type="RefSeq" id="WP_012440809.1">
    <property type="nucleotide sequence ID" value="NC_010694.1"/>
</dbReference>
<dbReference type="EMBL" id="CU468135">
    <property type="protein sequence ID" value="CAO96109.1"/>
    <property type="molecule type" value="Genomic_DNA"/>
</dbReference>
<dbReference type="InterPro" id="IPR050469">
    <property type="entry name" value="Diguanylate_Cyclase"/>
</dbReference>
<dbReference type="InterPro" id="IPR029787">
    <property type="entry name" value="Nucleotide_cyclase"/>
</dbReference>
<comment type="cofactor">
    <cofactor evidence="1">
        <name>Mg(2+)</name>
        <dbReference type="ChEBI" id="CHEBI:18420"/>
    </cofactor>
</comment>
<keyword evidence="5" id="KW-0812">Transmembrane</keyword>
<name>B2VE78_ERWT9</name>
<dbReference type="GO" id="GO:0005886">
    <property type="term" value="C:plasma membrane"/>
    <property type="evidence" value="ECO:0007669"/>
    <property type="project" value="TreeGrafter"/>
</dbReference>
<comment type="pathway">
    <text evidence="2">Purine metabolism; 3',5'-cyclic di-GMP biosynthesis.</text>
</comment>
<dbReference type="AlphaFoldDB" id="B2VE78"/>
<comment type="catalytic activity">
    <reaction evidence="4">
        <text>2 GTP = 3',3'-c-di-GMP + 2 diphosphate</text>
        <dbReference type="Rhea" id="RHEA:24898"/>
        <dbReference type="ChEBI" id="CHEBI:33019"/>
        <dbReference type="ChEBI" id="CHEBI:37565"/>
        <dbReference type="ChEBI" id="CHEBI:58805"/>
        <dbReference type="EC" id="2.7.7.65"/>
    </reaction>
</comment>
<sequence length="524" mass="58139">MRLNRLKTDLRTLITLLAVASIVITLANSLYASWRVQREVLIDNTLEANRVYATKLASTTEVFFDLARSQLSYSASILSEESGSESRLQDEVDRLRGQTHSFNSVVIADSRGWVRAISPESLMLKGMQLSSSAAKQALAERKSLISQPGLSTANNLLVFISRPIWSKSGGYLGFVGGSIYLKKKSVLDVLLGEQFYRDGSSLYVIDSENRLLYHQDRSLVGKTIDPLITRQQRKEASNGRLEVVMPDGKPGLAGYAVVPSTGWTIVSLKPTAATLLPLNSLLLQVLKNSVPFALLTVILALLLARRIAFPLWQLARKASRMDTKNVSHEINSIRSWYYESSQIKRAMLAGIALMQDKIGRLKSETQTDPMTGLLNRRGLYAVLDYFLSARQEFAVLALDIDRFKRVNDTFGHAVGDKVIKTVAEQLAKTARRSDIICRNGGEEFLMILPGADRDIALMIAERVREHIEQIRLEAVGHVTVSVGISFWAPDDEADMHQTFVQADDALYQAKNAGRNCVIVAQDAP</sequence>
<gene>
    <name evidence="7" type="ordered locus">ETA_10630</name>
</gene>
<dbReference type="KEGG" id="eta:ETA_10630"/>
<dbReference type="GO" id="GO:0052621">
    <property type="term" value="F:diguanylate cyclase activity"/>
    <property type="evidence" value="ECO:0007669"/>
    <property type="project" value="UniProtKB-EC"/>
</dbReference>
<dbReference type="GO" id="GO:1902201">
    <property type="term" value="P:negative regulation of bacterial-type flagellum-dependent cell motility"/>
    <property type="evidence" value="ECO:0007669"/>
    <property type="project" value="TreeGrafter"/>
</dbReference>
<dbReference type="CDD" id="cd18774">
    <property type="entry name" value="PDC2_HK_sensor"/>
    <property type="match status" value="1"/>
</dbReference>
<dbReference type="PANTHER" id="PTHR45138:SF9">
    <property type="entry name" value="DIGUANYLATE CYCLASE DGCM-RELATED"/>
    <property type="match status" value="1"/>
</dbReference>
<keyword evidence="5" id="KW-0472">Membrane</keyword>
<dbReference type="eggNOG" id="COG2199">
    <property type="taxonomic scope" value="Bacteria"/>
</dbReference>
<dbReference type="SMART" id="SM00267">
    <property type="entry name" value="GGDEF"/>
    <property type="match status" value="1"/>
</dbReference>
<evidence type="ECO:0000259" key="6">
    <source>
        <dbReference type="PROSITE" id="PS50887"/>
    </source>
</evidence>
<evidence type="ECO:0000256" key="2">
    <source>
        <dbReference type="ARBA" id="ARBA00004665"/>
    </source>
</evidence>
<dbReference type="Proteomes" id="UP000001726">
    <property type="component" value="Chromosome"/>
</dbReference>
<dbReference type="Gene3D" id="3.30.450.20">
    <property type="entry name" value="PAS domain"/>
    <property type="match status" value="1"/>
</dbReference>
<evidence type="ECO:0000313" key="8">
    <source>
        <dbReference type="Proteomes" id="UP000001726"/>
    </source>
</evidence>
<evidence type="ECO:0000256" key="5">
    <source>
        <dbReference type="SAM" id="Phobius"/>
    </source>
</evidence>
<evidence type="ECO:0000256" key="4">
    <source>
        <dbReference type="ARBA" id="ARBA00034247"/>
    </source>
</evidence>
<reference evidence="7 8" key="1">
    <citation type="journal article" date="2008" name="Environ. Microbiol.">
        <title>The genome of Erwinia tasmaniensis strain Et1/99, a non-pathogenic bacterium in the genus Erwinia.</title>
        <authorList>
            <person name="Kube M."/>
            <person name="Migdoll A.M."/>
            <person name="Mueller I."/>
            <person name="Kuhl H."/>
            <person name="Beck A."/>
            <person name="Reinhardt R."/>
            <person name="Geider K."/>
        </authorList>
    </citation>
    <scope>NUCLEOTIDE SEQUENCE [LARGE SCALE GENOMIC DNA]</scope>
    <source>
        <strain evidence="8">DSM 17950 / CFBP 7177 / CIP 109463 / NCPPB 4357 / Et1/99</strain>
    </source>
</reference>
<organism evidence="7 8">
    <name type="scientific">Erwinia tasmaniensis (strain DSM 17950 / CFBP 7177 / CIP 109463 / NCPPB 4357 / Et1/99)</name>
    <dbReference type="NCBI Taxonomy" id="465817"/>
    <lineage>
        <taxon>Bacteria</taxon>
        <taxon>Pseudomonadati</taxon>
        <taxon>Pseudomonadota</taxon>
        <taxon>Gammaproteobacteria</taxon>
        <taxon>Enterobacterales</taxon>
        <taxon>Erwiniaceae</taxon>
        <taxon>Erwinia</taxon>
    </lineage>
</organism>
<dbReference type="CDD" id="cd18773">
    <property type="entry name" value="PDC1_HK_sensor"/>
    <property type="match status" value="1"/>
</dbReference>
<evidence type="ECO:0000256" key="1">
    <source>
        <dbReference type="ARBA" id="ARBA00001946"/>
    </source>
</evidence>
<evidence type="ECO:0000256" key="3">
    <source>
        <dbReference type="ARBA" id="ARBA00012528"/>
    </source>
</evidence>
<dbReference type="SUPFAM" id="SSF103190">
    <property type="entry name" value="Sensory domain-like"/>
    <property type="match status" value="1"/>
</dbReference>
<dbReference type="STRING" id="465817.ETA_10630"/>
<dbReference type="InterPro" id="IPR043128">
    <property type="entry name" value="Rev_trsase/Diguanyl_cyclase"/>
</dbReference>
<proteinExistence type="predicted"/>
<dbReference type="EC" id="2.7.7.65" evidence="3"/>
<dbReference type="CDD" id="cd01949">
    <property type="entry name" value="GGDEF"/>
    <property type="match status" value="1"/>
</dbReference>
<dbReference type="InterPro" id="IPR029151">
    <property type="entry name" value="Sensor-like_sf"/>
</dbReference>
<dbReference type="InterPro" id="IPR000160">
    <property type="entry name" value="GGDEF_dom"/>
</dbReference>
<protein>
    <recommendedName>
        <fullName evidence="3">diguanylate cyclase</fullName>
        <ecNumber evidence="3">2.7.7.65</ecNumber>
    </recommendedName>
</protein>
<dbReference type="GO" id="GO:0043709">
    <property type="term" value="P:cell adhesion involved in single-species biofilm formation"/>
    <property type="evidence" value="ECO:0007669"/>
    <property type="project" value="TreeGrafter"/>
</dbReference>
<evidence type="ECO:0000313" key="7">
    <source>
        <dbReference type="EMBL" id="CAO96109.1"/>
    </source>
</evidence>
<dbReference type="FunFam" id="3.30.70.270:FF:000001">
    <property type="entry name" value="Diguanylate cyclase domain protein"/>
    <property type="match status" value="1"/>
</dbReference>
<dbReference type="HOGENOM" id="CLU_000445_134_6_6"/>
<keyword evidence="8" id="KW-1185">Reference proteome</keyword>
<keyword evidence="5" id="KW-1133">Transmembrane helix</keyword>
<dbReference type="SUPFAM" id="SSF55073">
    <property type="entry name" value="Nucleotide cyclase"/>
    <property type="match status" value="1"/>
</dbReference>
<feature type="domain" description="GGDEF" evidence="6">
    <location>
        <begin position="391"/>
        <end position="522"/>
    </location>
</feature>